<reference evidence="1" key="1">
    <citation type="submission" date="2021-02" db="EMBL/GenBank/DDBJ databases">
        <authorList>
            <person name="Nowell W R."/>
        </authorList>
    </citation>
    <scope>NUCLEOTIDE SEQUENCE</scope>
</reference>
<organism evidence="1 2">
    <name type="scientific">Rotaria magnacalcarata</name>
    <dbReference type="NCBI Taxonomy" id="392030"/>
    <lineage>
        <taxon>Eukaryota</taxon>
        <taxon>Metazoa</taxon>
        <taxon>Spiralia</taxon>
        <taxon>Gnathifera</taxon>
        <taxon>Rotifera</taxon>
        <taxon>Eurotatoria</taxon>
        <taxon>Bdelloidea</taxon>
        <taxon>Philodinida</taxon>
        <taxon>Philodinidae</taxon>
        <taxon>Rotaria</taxon>
    </lineage>
</organism>
<protein>
    <submittedName>
        <fullName evidence="1">Uncharacterized protein</fullName>
    </submittedName>
</protein>
<dbReference type="EMBL" id="CAJOBI010354403">
    <property type="protein sequence ID" value="CAF5223102.1"/>
    <property type="molecule type" value="Genomic_DNA"/>
</dbReference>
<evidence type="ECO:0000313" key="1">
    <source>
        <dbReference type="EMBL" id="CAF5223102.1"/>
    </source>
</evidence>
<gene>
    <name evidence="1" type="ORF">SMN809_LOCUS83160</name>
</gene>
<evidence type="ECO:0000313" key="2">
    <source>
        <dbReference type="Proteomes" id="UP000676336"/>
    </source>
</evidence>
<dbReference type="Proteomes" id="UP000676336">
    <property type="component" value="Unassembled WGS sequence"/>
</dbReference>
<comment type="caution">
    <text evidence="1">The sequence shown here is derived from an EMBL/GenBank/DDBJ whole genome shotgun (WGS) entry which is preliminary data.</text>
</comment>
<feature type="non-terminal residue" evidence="1">
    <location>
        <position position="35"/>
    </location>
</feature>
<name>A0A8S3K166_9BILA</name>
<dbReference type="AlphaFoldDB" id="A0A8S3K166"/>
<proteinExistence type="predicted"/>
<sequence>MNRTFKPARVMSDYEASIITAVANEVINFFLSWSR</sequence>
<accession>A0A8S3K166</accession>